<comment type="caution">
    <text evidence="2">The sequence shown here is derived from an EMBL/GenBank/DDBJ whole genome shotgun (WGS) entry which is preliminary data.</text>
</comment>
<sequence length="68" mass="7531">MADGKSFIRKAERSGSEKRTGKRSGACRDSSYLGMMRRCSGEERGGFLLQEAGGLTALCFHQERPNIF</sequence>
<feature type="region of interest" description="Disordered" evidence="1">
    <location>
        <begin position="1"/>
        <end position="28"/>
    </location>
</feature>
<evidence type="ECO:0000313" key="2">
    <source>
        <dbReference type="EMBL" id="RFU15300.1"/>
    </source>
</evidence>
<dbReference type="Proteomes" id="UP000264702">
    <property type="component" value="Unassembled WGS sequence"/>
</dbReference>
<gene>
    <name evidence="2" type="ORF">D0Y96_16580</name>
</gene>
<protein>
    <submittedName>
        <fullName evidence="2">Uncharacterized protein</fullName>
    </submittedName>
</protein>
<dbReference type="EMBL" id="QVQT01000006">
    <property type="protein sequence ID" value="RFU15300.1"/>
    <property type="molecule type" value="Genomic_DNA"/>
</dbReference>
<accession>A0A372IK00</accession>
<reference evidence="2 3" key="1">
    <citation type="submission" date="2018-08" db="EMBL/GenBank/DDBJ databases">
        <title>Acidipila sp. 4G-K13, an acidobacterium isolated from forest soil.</title>
        <authorList>
            <person name="Gao Z.-H."/>
            <person name="Qiu L.-H."/>
        </authorList>
    </citation>
    <scope>NUCLEOTIDE SEQUENCE [LARGE SCALE GENOMIC DNA]</scope>
    <source>
        <strain evidence="2 3">4G-K13</strain>
    </source>
</reference>
<evidence type="ECO:0000313" key="3">
    <source>
        <dbReference type="Proteomes" id="UP000264702"/>
    </source>
</evidence>
<proteinExistence type="predicted"/>
<feature type="compositionally biased region" description="Basic and acidic residues" evidence="1">
    <location>
        <begin position="9"/>
        <end position="19"/>
    </location>
</feature>
<evidence type="ECO:0000256" key="1">
    <source>
        <dbReference type="SAM" id="MobiDB-lite"/>
    </source>
</evidence>
<keyword evidence="3" id="KW-1185">Reference proteome</keyword>
<organism evidence="2 3">
    <name type="scientific">Paracidobacterium acidisoli</name>
    <dbReference type="NCBI Taxonomy" id="2303751"/>
    <lineage>
        <taxon>Bacteria</taxon>
        <taxon>Pseudomonadati</taxon>
        <taxon>Acidobacteriota</taxon>
        <taxon>Terriglobia</taxon>
        <taxon>Terriglobales</taxon>
        <taxon>Acidobacteriaceae</taxon>
        <taxon>Paracidobacterium</taxon>
    </lineage>
</organism>
<dbReference type="AlphaFoldDB" id="A0A372IK00"/>
<name>A0A372IK00_9BACT</name>